<proteinExistence type="inferred from homology"/>
<comment type="similarity">
    <text evidence="2 6">Belongs to the GINS4/SLD5 family.</text>
</comment>
<name>A0A0E9NS60_SAICN</name>
<dbReference type="Proteomes" id="UP000033140">
    <property type="component" value="Unassembled WGS sequence"/>
</dbReference>
<dbReference type="InterPro" id="IPR021151">
    <property type="entry name" value="GINS_A"/>
</dbReference>
<dbReference type="Gene3D" id="1.20.58.1030">
    <property type="match status" value="1"/>
</dbReference>
<dbReference type="Gene3D" id="3.40.5.60">
    <property type="match status" value="1"/>
</dbReference>
<comment type="subcellular location">
    <subcellularLocation>
        <location evidence="1 6">Nucleus</location>
    </subcellularLocation>
</comment>
<keyword evidence="10" id="KW-1185">Reference proteome</keyword>
<organism evidence="9 10">
    <name type="scientific">Saitoella complicata (strain BCRC 22490 / CBS 7301 / JCM 7358 / NBRC 10748 / NRRL Y-17804)</name>
    <dbReference type="NCBI Taxonomy" id="698492"/>
    <lineage>
        <taxon>Eukaryota</taxon>
        <taxon>Fungi</taxon>
        <taxon>Dikarya</taxon>
        <taxon>Ascomycota</taxon>
        <taxon>Taphrinomycotina</taxon>
        <taxon>Taphrinomycotina incertae sedis</taxon>
        <taxon>Saitoella</taxon>
    </lineage>
</organism>
<dbReference type="CDD" id="cd21692">
    <property type="entry name" value="GINS_B_Sld5"/>
    <property type="match status" value="1"/>
</dbReference>
<evidence type="ECO:0000256" key="6">
    <source>
        <dbReference type="PIRNR" id="PIRNR007764"/>
    </source>
</evidence>
<dbReference type="PIRSF" id="PIRSF007764">
    <property type="entry name" value="Sld5"/>
    <property type="match status" value="1"/>
</dbReference>
<dbReference type="SUPFAM" id="SSF160059">
    <property type="entry name" value="PriA/YqbF domain"/>
    <property type="match status" value="1"/>
</dbReference>
<evidence type="ECO:0000256" key="1">
    <source>
        <dbReference type="ARBA" id="ARBA00004123"/>
    </source>
</evidence>
<accession>A0A0E9NS60</accession>
<keyword evidence="4 6" id="KW-0235">DNA replication</keyword>
<reference evidence="9 10" key="1">
    <citation type="journal article" date="2011" name="J. Gen. Appl. Microbiol.">
        <title>Draft genome sequencing of the enigmatic yeast Saitoella complicata.</title>
        <authorList>
            <person name="Nishida H."/>
            <person name="Hamamoto M."/>
            <person name="Sugiyama J."/>
        </authorList>
    </citation>
    <scope>NUCLEOTIDE SEQUENCE [LARGE SCALE GENOMIC DNA]</scope>
    <source>
        <strain evidence="9 10">NRRL Y-17804</strain>
    </source>
</reference>
<dbReference type="InterPro" id="IPR038749">
    <property type="entry name" value="Sld5_GINS_A"/>
</dbReference>
<sequence length="239" mass="26648">MTDADLGFSLSDILADRPPASAPSSTADINALTQSFISERLSPELLPFETEVLDRVMGRVQDMIMRVEEAMSEQAEGHGGGGFKVVLMQTELERVKWLVRSYLRARLHKIDRYPLHILRTQDLVTRLSRTEKQYAQKHLALLTHHYRSSFLSALDPQLQNLDDNTAGISMIETPDLDSAVFVRVKRDVEGGDGDVLGVKTGAKGEGGEEEMVELRGGAIYILRWSAVRKWVVSGDVELI</sequence>
<dbReference type="CDD" id="cd11711">
    <property type="entry name" value="GINS_A_Sld5"/>
    <property type="match status" value="1"/>
</dbReference>
<evidence type="ECO:0000259" key="8">
    <source>
        <dbReference type="Pfam" id="PF16922"/>
    </source>
</evidence>
<evidence type="ECO:0000313" key="10">
    <source>
        <dbReference type="Proteomes" id="UP000033140"/>
    </source>
</evidence>
<evidence type="ECO:0000256" key="4">
    <source>
        <dbReference type="ARBA" id="ARBA00022705"/>
    </source>
</evidence>
<dbReference type="GO" id="GO:0000727">
    <property type="term" value="P:double-strand break repair via break-induced replication"/>
    <property type="evidence" value="ECO:0007669"/>
    <property type="project" value="TreeGrafter"/>
</dbReference>
<dbReference type="GO" id="GO:0006261">
    <property type="term" value="P:DNA-templated DNA replication"/>
    <property type="evidence" value="ECO:0007669"/>
    <property type="project" value="InterPro"/>
</dbReference>
<dbReference type="PANTHER" id="PTHR21206">
    <property type="entry name" value="SLD5 PROTEIN"/>
    <property type="match status" value="1"/>
</dbReference>
<evidence type="ECO:0000256" key="5">
    <source>
        <dbReference type="ARBA" id="ARBA00023242"/>
    </source>
</evidence>
<dbReference type="AlphaFoldDB" id="A0A0E9NS60"/>
<evidence type="ECO:0000256" key="2">
    <source>
        <dbReference type="ARBA" id="ARBA00008187"/>
    </source>
</evidence>
<dbReference type="SUPFAM" id="SSF158573">
    <property type="entry name" value="GINS helical bundle-like"/>
    <property type="match status" value="1"/>
</dbReference>
<dbReference type="EMBL" id="BACD03000071">
    <property type="protein sequence ID" value="GAO52491.1"/>
    <property type="molecule type" value="Genomic_DNA"/>
</dbReference>
<evidence type="ECO:0000313" key="9">
    <source>
        <dbReference type="EMBL" id="GAO52491.1"/>
    </source>
</evidence>
<gene>
    <name evidence="9" type="ORF">G7K_6566-t1</name>
</gene>
<dbReference type="InterPro" id="IPR008591">
    <property type="entry name" value="GINS_Sld5"/>
</dbReference>
<reference evidence="9 10" key="2">
    <citation type="journal article" date="2014" name="J. Gen. Appl. Microbiol.">
        <title>The early diverging ascomycetous budding yeast Saitoella complicata has three histone deacetylases belonging to the Clr6, Hos2, and Rpd3 lineages.</title>
        <authorList>
            <person name="Nishida H."/>
            <person name="Matsumoto T."/>
            <person name="Kondo S."/>
            <person name="Hamamoto M."/>
            <person name="Yoshikawa H."/>
        </authorList>
    </citation>
    <scope>NUCLEOTIDE SEQUENCE [LARGE SCALE GENOMIC DNA]</scope>
    <source>
        <strain evidence="9 10">NRRL Y-17804</strain>
    </source>
</reference>
<comment type="caution">
    <text evidence="9">The sequence shown here is derived from an EMBL/GenBank/DDBJ whole genome shotgun (WGS) entry which is preliminary data.</text>
</comment>
<dbReference type="STRING" id="698492.A0A0E9NS60"/>
<dbReference type="InterPro" id="IPR031633">
    <property type="entry name" value="SLD5_C"/>
</dbReference>
<dbReference type="Pfam" id="PF16922">
    <property type="entry name" value="SLD5_C"/>
    <property type="match status" value="1"/>
</dbReference>
<feature type="domain" description="DNA replication complex GINS protein SLD5 C-terminal" evidence="8">
    <location>
        <begin position="174"/>
        <end position="239"/>
    </location>
</feature>
<protein>
    <recommendedName>
        <fullName evidence="3 6">DNA replication complex GINS protein SLD5</fullName>
    </recommendedName>
</protein>
<reference evidence="9 10" key="3">
    <citation type="journal article" date="2015" name="Genome Announc.">
        <title>Draft Genome Sequence of the Archiascomycetous Yeast Saitoella complicata.</title>
        <authorList>
            <person name="Yamauchi K."/>
            <person name="Kondo S."/>
            <person name="Hamamoto M."/>
            <person name="Takahashi Y."/>
            <person name="Ogura Y."/>
            <person name="Hayashi T."/>
            <person name="Nishida H."/>
        </authorList>
    </citation>
    <scope>NUCLEOTIDE SEQUENCE [LARGE SCALE GENOMIC DNA]</scope>
    <source>
        <strain evidence="9 10">NRRL Y-17804</strain>
    </source>
</reference>
<evidence type="ECO:0000256" key="3">
    <source>
        <dbReference type="ARBA" id="ARBA00014804"/>
    </source>
</evidence>
<dbReference type="Pfam" id="PF05916">
    <property type="entry name" value="Sld5"/>
    <property type="match status" value="1"/>
</dbReference>
<evidence type="ECO:0000259" key="7">
    <source>
        <dbReference type="Pfam" id="PF05916"/>
    </source>
</evidence>
<dbReference type="InterPro" id="IPR036224">
    <property type="entry name" value="GINS_bundle-like_dom_sf"/>
</dbReference>
<comment type="function">
    <text evidence="6">The GINS complex plays an essential role in the initiation of DNA replication.</text>
</comment>
<dbReference type="OMA" id="ILETAWI"/>
<feature type="domain" description="GINS subunit" evidence="7">
    <location>
        <begin position="83"/>
        <end position="149"/>
    </location>
</feature>
<dbReference type="PANTHER" id="PTHR21206:SF0">
    <property type="entry name" value="DNA REPLICATION COMPLEX GINS PROTEIN SLD5"/>
    <property type="match status" value="1"/>
</dbReference>
<dbReference type="GO" id="GO:0000811">
    <property type="term" value="C:GINS complex"/>
    <property type="evidence" value="ECO:0007669"/>
    <property type="project" value="UniProtKB-UniRule"/>
</dbReference>
<keyword evidence="5 6" id="KW-0539">Nucleus</keyword>